<accession>A0ABU5UPX2</accession>
<evidence type="ECO:0000313" key="2">
    <source>
        <dbReference type="Proteomes" id="UP001303285"/>
    </source>
</evidence>
<name>A0ABU5UPX2_NODSP</name>
<dbReference type="RefSeq" id="WP_173403281.1">
    <property type="nucleotide sequence ID" value="NZ_JAYGHK010000024.1"/>
</dbReference>
<dbReference type="EMBL" id="JAYGHK010000024">
    <property type="protein sequence ID" value="MEA5608306.1"/>
    <property type="molecule type" value="Genomic_DNA"/>
</dbReference>
<keyword evidence="2" id="KW-1185">Reference proteome</keyword>
<evidence type="ECO:0000313" key="1">
    <source>
        <dbReference type="EMBL" id="MEA5608306.1"/>
    </source>
</evidence>
<dbReference type="Proteomes" id="UP001303285">
    <property type="component" value="Unassembled WGS sequence"/>
</dbReference>
<sequence length="430" mass="47516">MLKLFLLSGWFRVKPFLNYFFLVMLIAPLVAASGNSSSAKQLKVVTKITSARAEFDSAPLGVATMNEPYLVELLTTSPISSLMGKSDSMPLLMASVREPSILQRSKIESLVADDFISRGDVDAASPLAAVELAPIPERRVSKLNLGQKFNSANDFNTELPNELLSAKSLRETPRQLPAILTPETPVLEEFDEAEMAQIDPIGSPHPIPWKWILATQEAIAANGGSGVRHYRSVPVTSPDGRYIVYSRVQLEVRPEMYNSKVTSVMFVEDTQTNRLRVMASTAPLSDPLLHRNVSSLEAVDTTMSGKIGVLVPVSWSEKSDRFLARKFEGKFNTGDSTDHAVIWDRQKNHIHTVAPAREEHEHEKIAVLLGWSKNQPDHALFRAGEMGEEDWPLVQVATDGQTVNTTDADQPITFGKKITEVWAGPQFASR</sequence>
<proteinExistence type="predicted"/>
<gene>
    <name evidence="1" type="ORF">VB695_09510</name>
</gene>
<dbReference type="GeneID" id="78018258"/>
<comment type="caution">
    <text evidence="1">The sequence shown here is derived from an EMBL/GenBank/DDBJ whole genome shotgun (WGS) entry which is preliminary data.</text>
</comment>
<protein>
    <submittedName>
        <fullName evidence="1">Uncharacterized protein</fullName>
    </submittedName>
</protein>
<reference evidence="1 2" key="1">
    <citation type="submission" date="2023-12" db="EMBL/GenBank/DDBJ databases">
        <title>Baltic Sea Cyanobacteria.</title>
        <authorList>
            <person name="Delbaje E."/>
            <person name="Fewer D.P."/>
            <person name="Shishido T.K."/>
        </authorList>
    </citation>
    <scope>NUCLEOTIDE SEQUENCE [LARGE SCALE GENOMIC DNA]</scope>
    <source>
        <strain evidence="1 2">UHCC 0060</strain>
    </source>
</reference>
<organism evidence="1 2">
    <name type="scientific">Nodularia spumigena UHCC 0060</name>
    <dbReference type="NCBI Taxonomy" id="3110300"/>
    <lineage>
        <taxon>Bacteria</taxon>
        <taxon>Bacillati</taxon>
        <taxon>Cyanobacteriota</taxon>
        <taxon>Cyanophyceae</taxon>
        <taxon>Nostocales</taxon>
        <taxon>Nodulariaceae</taxon>
        <taxon>Nodularia</taxon>
    </lineage>
</organism>